<reference evidence="1" key="1">
    <citation type="journal article" date="2019" name="Sci. Rep.">
        <title>Draft genome of Tanacetum cinerariifolium, the natural source of mosquito coil.</title>
        <authorList>
            <person name="Yamashiro T."/>
            <person name="Shiraishi A."/>
            <person name="Satake H."/>
            <person name="Nakayama K."/>
        </authorList>
    </citation>
    <scope>NUCLEOTIDE SEQUENCE</scope>
</reference>
<comment type="caution">
    <text evidence="1">The sequence shown here is derived from an EMBL/GenBank/DDBJ whole genome shotgun (WGS) entry which is preliminary data.</text>
</comment>
<name>A0A699XUT8_TANCI</name>
<sequence>MRLLLVKAFKPRMNSNWGDFHQHLTVRNWYGTPRESGEAIYARHSERPQKGRRR</sequence>
<proteinExistence type="predicted"/>
<feature type="non-terminal residue" evidence="1">
    <location>
        <position position="54"/>
    </location>
</feature>
<evidence type="ECO:0000313" key="1">
    <source>
        <dbReference type="EMBL" id="GFD62150.1"/>
    </source>
</evidence>
<gene>
    <name evidence="1" type="ORF">Tci_934119</name>
</gene>
<organism evidence="1">
    <name type="scientific">Tanacetum cinerariifolium</name>
    <name type="common">Dalmatian daisy</name>
    <name type="synonym">Chrysanthemum cinerariifolium</name>
    <dbReference type="NCBI Taxonomy" id="118510"/>
    <lineage>
        <taxon>Eukaryota</taxon>
        <taxon>Viridiplantae</taxon>
        <taxon>Streptophyta</taxon>
        <taxon>Embryophyta</taxon>
        <taxon>Tracheophyta</taxon>
        <taxon>Spermatophyta</taxon>
        <taxon>Magnoliopsida</taxon>
        <taxon>eudicotyledons</taxon>
        <taxon>Gunneridae</taxon>
        <taxon>Pentapetalae</taxon>
        <taxon>asterids</taxon>
        <taxon>campanulids</taxon>
        <taxon>Asterales</taxon>
        <taxon>Asteraceae</taxon>
        <taxon>Asteroideae</taxon>
        <taxon>Anthemideae</taxon>
        <taxon>Anthemidinae</taxon>
        <taxon>Tanacetum</taxon>
    </lineage>
</organism>
<accession>A0A699XUT8</accession>
<dbReference type="AlphaFoldDB" id="A0A699XUT8"/>
<dbReference type="EMBL" id="BKCJ011914597">
    <property type="protein sequence ID" value="GFD62150.1"/>
    <property type="molecule type" value="Genomic_DNA"/>
</dbReference>
<protein>
    <submittedName>
        <fullName evidence="1">Uncharacterized protein</fullName>
    </submittedName>
</protein>